<dbReference type="PANTHER" id="PTHR33798:SF5">
    <property type="entry name" value="FLAVIN REDUCTASE LIKE DOMAIN-CONTAINING PROTEIN"/>
    <property type="match status" value="1"/>
</dbReference>
<accession>A0A9P9WTY0</accession>
<proteinExistence type="inferred from homology"/>
<evidence type="ECO:0000313" key="7">
    <source>
        <dbReference type="Proteomes" id="UP000829685"/>
    </source>
</evidence>
<dbReference type="GO" id="GO:0010181">
    <property type="term" value="F:FMN binding"/>
    <property type="evidence" value="ECO:0007669"/>
    <property type="project" value="InterPro"/>
</dbReference>
<dbReference type="PANTHER" id="PTHR33798">
    <property type="entry name" value="FLAVOPROTEIN OXYGENASE"/>
    <property type="match status" value="1"/>
</dbReference>
<protein>
    <recommendedName>
        <fullName evidence="5">Flavin reductase like domain-containing protein</fullName>
    </recommendedName>
</protein>
<dbReference type="InterPro" id="IPR002563">
    <property type="entry name" value="Flavin_Rdtase-like_dom"/>
</dbReference>
<gene>
    <name evidence="6" type="ORF">JX265_002273</name>
</gene>
<dbReference type="Gene3D" id="2.30.110.10">
    <property type="entry name" value="Electron Transport, Fmn-binding Protein, Chain A"/>
    <property type="match status" value="1"/>
</dbReference>
<evidence type="ECO:0000256" key="4">
    <source>
        <dbReference type="ARBA" id="ARBA00038054"/>
    </source>
</evidence>
<comment type="similarity">
    <text evidence="4">Belongs to the flavoredoxin family.</text>
</comment>
<comment type="caution">
    <text evidence="6">The sequence shown here is derived from an EMBL/GenBank/DDBJ whole genome shotgun (WGS) entry which is preliminary data.</text>
</comment>
<dbReference type="SUPFAM" id="SSF50475">
    <property type="entry name" value="FMN-binding split barrel"/>
    <property type="match status" value="1"/>
</dbReference>
<dbReference type="InterPro" id="IPR012349">
    <property type="entry name" value="Split_barrel_FMN-bd"/>
</dbReference>
<sequence length="292" mass="32847">MTPAQLESGLPVEAPDKEALVKRNPYDNFAAVEAERKPYNLDDEWKLTKAPNPDWNFGDGANNDKWKNHKFLSIDPYEDGRDLVLNYKLMISATIPRPIALASSVTEDGKTRNIAPFSYFQCVTTDANDTVKNILATKECCISLTSDWIIEAANFTSVNTPPHISEWELAGLTPIPGDVVKVPYVGESPYSVECKYYSHQDFYSRVNPGVKTATQIIVEIVRFHIWEDALGPDRATADARKLRPVARLGGITYGNLFEGFEIPRPDAFRALRQDERVDKILKEQESQAQPKI</sequence>
<name>A0A9P9WTY0_9PEZI</name>
<dbReference type="OrthoDB" id="10250990at2759"/>
<keyword evidence="3" id="KW-0288">FMN</keyword>
<keyword evidence="7" id="KW-1185">Reference proteome</keyword>
<evidence type="ECO:0000256" key="2">
    <source>
        <dbReference type="ARBA" id="ARBA00022630"/>
    </source>
</evidence>
<dbReference type="Proteomes" id="UP000829685">
    <property type="component" value="Unassembled WGS sequence"/>
</dbReference>
<dbReference type="AlphaFoldDB" id="A0A9P9WTY0"/>
<evidence type="ECO:0000259" key="5">
    <source>
        <dbReference type="Pfam" id="PF01613"/>
    </source>
</evidence>
<evidence type="ECO:0000256" key="3">
    <source>
        <dbReference type="ARBA" id="ARBA00022643"/>
    </source>
</evidence>
<evidence type="ECO:0000256" key="1">
    <source>
        <dbReference type="ARBA" id="ARBA00001917"/>
    </source>
</evidence>
<comment type="cofactor">
    <cofactor evidence="1">
        <name>FMN</name>
        <dbReference type="ChEBI" id="CHEBI:58210"/>
    </cofactor>
</comment>
<keyword evidence="2" id="KW-0285">Flavoprotein</keyword>
<feature type="domain" description="Flavin reductase like" evidence="5">
    <location>
        <begin position="94"/>
        <end position="231"/>
    </location>
</feature>
<dbReference type="Pfam" id="PF01613">
    <property type="entry name" value="Flavin_Reduct"/>
    <property type="match status" value="1"/>
</dbReference>
<evidence type="ECO:0000313" key="6">
    <source>
        <dbReference type="EMBL" id="KAI1879319.1"/>
    </source>
</evidence>
<organism evidence="6 7">
    <name type="scientific">Neoarthrinium moseri</name>
    <dbReference type="NCBI Taxonomy" id="1658444"/>
    <lineage>
        <taxon>Eukaryota</taxon>
        <taxon>Fungi</taxon>
        <taxon>Dikarya</taxon>
        <taxon>Ascomycota</taxon>
        <taxon>Pezizomycotina</taxon>
        <taxon>Sordariomycetes</taxon>
        <taxon>Xylariomycetidae</taxon>
        <taxon>Amphisphaeriales</taxon>
        <taxon>Apiosporaceae</taxon>
        <taxon>Neoarthrinium</taxon>
    </lineage>
</organism>
<dbReference type="EMBL" id="JAFIMR010000004">
    <property type="protein sequence ID" value="KAI1879319.1"/>
    <property type="molecule type" value="Genomic_DNA"/>
</dbReference>
<reference evidence="6" key="1">
    <citation type="submission" date="2021-03" db="EMBL/GenBank/DDBJ databases">
        <title>Revisited historic fungal species revealed as producer of novel bioactive compounds through whole genome sequencing and comparative genomics.</title>
        <authorList>
            <person name="Vignolle G.A."/>
            <person name="Hochenegger N."/>
            <person name="Mach R.L."/>
            <person name="Mach-Aigner A.R."/>
            <person name="Javad Rahimi M."/>
            <person name="Salim K.A."/>
            <person name="Chan C.M."/>
            <person name="Lim L.B.L."/>
            <person name="Cai F."/>
            <person name="Druzhinina I.S."/>
            <person name="U'Ren J.M."/>
            <person name="Derntl C."/>
        </authorList>
    </citation>
    <scope>NUCLEOTIDE SEQUENCE</scope>
    <source>
        <strain evidence="6">TUCIM 5799</strain>
    </source>
</reference>